<reference evidence="2 3" key="1">
    <citation type="submission" date="2019-12" db="EMBL/GenBank/DDBJ databases">
        <title>Genome sequenceing of Clostridium bovifaecis.</title>
        <authorList>
            <person name="Yao Y."/>
        </authorList>
    </citation>
    <scope>NUCLEOTIDE SEQUENCE [LARGE SCALE GENOMIC DNA]</scope>
    <source>
        <strain evidence="2 3">BXX</strain>
    </source>
</reference>
<feature type="transmembrane region" description="Helical" evidence="1">
    <location>
        <begin position="60"/>
        <end position="83"/>
    </location>
</feature>
<keyword evidence="1" id="KW-1133">Transmembrane helix</keyword>
<protein>
    <submittedName>
        <fullName evidence="2">DUF340 domain-containing protein</fullName>
    </submittedName>
</protein>
<name>A0A6I6ER80_9CLOT</name>
<feature type="transmembrane region" description="Helical" evidence="1">
    <location>
        <begin position="31"/>
        <end position="48"/>
    </location>
</feature>
<gene>
    <name evidence="2" type="ORF">GOM49_05720</name>
</gene>
<keyword evidence="3" id="KW-1185">Reference proteome</keyword>
<sequence>MWIILLSLAAGAAIGYFLKLSNKQKKINSKVQQFGVIFLLFSMGISAGSNKSVIANLKSIGSTSLTFAVLTSLFSIILVFIVTNKFMKGEDHK</sequence>
<dbReference type="EMBL" id="CP046522">
    <property type="protein sequence ID" value="QGU94670.1"/>
    <property type="molecule type" value="Genomic_DNA"/>
</dbReference>
<keyword evidence="1" id="KW-0472">Membrane</keyword>
<dbReference type="Pfam" id="PF03956">
    <property type="entry name" value="Lys_export"/>
    <property type="match status" value="1"/>
</dbReference>
<proteinExistence type="predicted"/>
<organism evidence="2 3">
    <name type="scientific">Clostridium bovifaecis</name>
    <dbReference type="NCBI Taxonomy" id="2184719"/>
    <lineage>
        <taxon>Bacteria</taxon>
        <taxon>Bacillati</taxon>
        <taxon>Bacillota</taxon>
        <taxon>Clostridia</taxon>
        <taxon>Eubacteriales</taxon>
        <taxon>Clostridiaceae</taxon>
        <taxon>Clostridium</taxon>
    </lineage>
</organism>
<keyword evidence="1" id="KW-0812">Transmembrane</keyword>
<accession>A0A6I6ER80</accession>
<evidence type="ECO:0000313" key="2">
    <source>
        <dbReference type="EMBL" id="QGU94670.1"/>
    </source>
</evidence>
<dbReference type="GO" id="GO:0015661">
    <property type="term" value="F:L-lysine efflux transmembrane transporter activity"/>
    <property type="evidence" value="ECO:0007669"/>
    <property type="project" value="InterPro"/>
</dbReference>
<dbReference type="AlphaFoldDB" id="A0A6I6ER80"/>
<dbReference type="InterPro" id="IPR005642">
    <property type="entry name" value="LysO"/>
</dbReference>
<dbReference type="Proteomes" id="UP000422764">
    <property type="component" value="Chromosome"/>
</dbReference>
<evidence type="ECO:0000313" key="3">
    <source>
        <dbReference type="Proteomes" id="UP000422764"/>
    </source>
</evidence>
<evidence type="ECO:0000256" key="1">
    <source>
        <dbReference type="SAM" id="Phobius"/>
    </source>
</evidence>